<comment type="caution">
    <text evidence="2">The sequence shown here is derived from an EMBL/GenBank/DDBJ whole genome shotgun (WGS) entry which is preliminary data.</text>
</comment>
<accession>A0ABD4SVG7</accession>
<reference evidence="2 3" key="1">
    <citation type="submission" date="2019-05" db="EMBL/GenBank/DDBJ databases">
        <title>Genome sequencing and assembly of Mycoplasma hyopneumoniae strains UFV01 and UFV02.</title>
        <authorList>
            <person name="De Souza L.F."/>
            <person name="Gonzaga N.F."/>
            <person name="Santos M.R."/>
            <person name="Deeney A.S."/>
            <person name="Vidigal P.M.P."/>
            <person name="Moreira M.A.S."/>
            <person name="Fietto J.R.L."/>
            <person name="Bressan G.C."/>
            <person name="Rycroft A.N."/>
            <person name="Silva Junior A."/>
        </authorList>
    </citation>
    <scope>NUCLEOTIDE SEQUENCE [LARGE SCALE GENOMIC DNA]</scope>
    <source>
        <strain evidence="2 3">UFV01</strain>
    </source>
</reference>
<evidence type="ECO:0000256" key="1">
    <source>
        <dbReference type="SAM" id="Phobius"/>
    </source>
</evidence>
<proteinExistence type="predicted"/>
<name>A0ABD4SVG7_MESHO</name>
<sequence length="59" mass="6952">MQAKNNLSQFVNMIFSYKINFFAFLFLNIFSRSFSINKIKQILNNKSINCLPFSNLIII</sequence>
<keyword evidence="1" id="KW-0472">Membrane</keyword>
<evidence type="ECO:0000313" key="3">
    <source>
        <dbReference type="Proteomes" id="UP001203104"/>
    </source>
</evidence>
<protein>
    <submittedName>
        <fullName evidence="2">Uncharacterized protein</fullName>
    </submittedName>
</protein>
<dbReference type="EMBL" id="VBRW01000003">
    <property type="protein sequence ID" value="MCI8283253.1"/>
    <property type="molecule type" value="Genomic_DNA"/>
</dbReference>
<organism evidence="2 3">
    <name type="scientific">Mesomycoplasma hyopneumoniae</name>
    <name type="common">Mycoplasma hyopneumoniae</name>
    <dbReference type="NCBI Taxonomy" id="2099"/>
    <lineage>
        <taxon>Bacteria</taxon>
        <taxon>Bacillati</taxon>
        <taxon>Mycoplasmatota</taxon>
        <taxon>Mycoplasmoidales</taxon>
        <taxon>Metamycoplasmataceae</taxon>
        <taxon>Mesomycoplasma</taxon>
    </lineage>
</organism>
<gene>
    <name evidence="2" type="ORF">FEF30_01490</name>
</gene>
<feature type="transmembrane region" description="Helical" evidence="1">
    <location>
        <begin position="12"/>
        <end position="30"/>
    </location>
</feature>
<evidence type="ECO:0000313" key="2">
    <source>
        <dbReference type="EMBL" id="MCI8283253.1"/>
    </source>
</evidence>
<dbReference type="AlphaFoldDB" id="A0ABD4SVG7"/>
<dbReference type="Proteomes" id="UP001203104">
    <property type="component" value="Unassembled WGS sequence"/>
</dbReference>
<keyword evidence="1" id="KW-0812">Transmembrane</keyword>
<keyword evidence="1" id="KW-1133">Transmembrane helix</keyword>